<keyword evidence="2" id="KW-1185">Reference proteome</keyword>
<accession>A0A5N6KVC5</accession>
<reference evidence="1 2" key="1">
    <citation type="submission" date="2019-06" db="EMBL/GenBank/DDBJ databases">
        <title>A chromosomal-level reference genome of Carpinus fangiana (Coryloideae, Betulaceae).</title>
        <authorList>
            <person name="Yang X."/>
            <person name="Wang Z."/>
            <person name="Zhang L."/>
            <person name="Hao G."/>
            <person name="Liu J."/>
            <person name="Yang Y."/>
        </authorList>
    </citation>
    <scope>NUCLEOTIDE SEQUENCE [LARGE SCALE GENOMIC DNA]</scope>
    <source>
        <strain evidence="1">Cfa_2016G</strain>
        <tissue evidence="1">Leaf</tissue>
    </source>
</reference>
<proteinExistence type="predicted"/>
<gene>
    <name evidence="1" type="ORF">FH972_023375</name>
</gene>
<dbReference type="EMBL" id="VIBQ01000013">
    <property type="protein sequence ID" value="KAB8346331.1"/>
    <property type="molecule type" value="Genomic_DNA"/>
</dbReference>
<comment type="caution">
    <text evidence="1">The sequence shown here is derived from an EMBL/GenBank/DDBJ whole genome shotgun (WGS) entry which is preliminary data.</text>
</comment>
<sequence>MAPYSFHHATIKCACGHCTLCKLKRSLANERPSISAPIFQEPLIAPRTVTFRGPLTSHSLSAKELEWVKKAATSGSLSDKELSYINKLSGAGLAENTQSCKSNSKARQILGIDGTSSPPQLPSLMENPLHSQNKTIPVKSRAGVPALTDAEMPRSSLPYHDTSAACSDSIKAWLAGPLLIKTASREIYPLEHSLSIHVKKDRHADSIILGADSKGKTRSVESLLNISPLTIDPKVSEASFQAKDLTVSSAPSVTVGSIFARRRHGVSPAAHPVVRLPPAYPYRIQHLMTGNAENEVPSIISAAANSSEDLPPHLLRPILELLEGSTSLGSPTSDRSPVSSPASFVTAIGLNTDSQELSTLIDSRGADKRPEEFRYDEHDSFLTMLDGKVCVARQVASQIGRRIDGTPVKFVVREPGQYGAIRSSIPQQSPTFVAPRRASASLPIMDPVTGRIVDFGTDDHQDAMSED</sequence>
<evidence type="ECO:0000313" key="2">
    <source>
        <dbReference type="Proteomes" id="UP000327013"/>
    </source>
</evidence>
<organism evidence="1 2">
    <name type="scientific">Carpinus fangiana</name>
    <dbReference type="NCBI Taxonomy" id="176857"/>
    <lineage>
        <taxon>Eukaryota</taxon>
        <taxon>Viridiplantae</taxon>
        <taxon>Streptophyta</taxon>
        <taxon>Embryophyta</taxon>
        <taxon>Tracheophyta</taxon>
        <taxon>Spermatophyta</taxon>
        <taxon>Magnoliopsida</taxon>
        <taxon>eudicotyledons</taxon>
        <taxon>Gunneridae</taxon>
        <taxon>Pentapetalae</taxon>
        <taxon>rosids</taxon>
        <taxon>fabids</taxon>
        <taxon>Fagales</taxon>
        <taxon>Betulaceae</taxon>
        <taxon>Carpinus</taxon>
    </lineage>
</organism>
<dbReference type="Proteomes" id="UP000327013">
    <property type="component" value="Unassembled WGS sequence"/>
</dbReference>
<dbReference type="AlphaFoldDB" id="A0A5N6KVC5"/>
<evidence type="ECO:0000313" key="1">
    <source>
        <dbReference type="EMBL" id="KAB8346331.1"/>
    </source>
</evidence>
<protein>
    <submittedName>
        <fullName evidence="1">Uncharacterized protein</fullName>
    </submittedName>
</protein>
<name>A0A5N6KVC5_9ROSI</name>